<organism evidence="1 2">
    <name type="scientific">Salinomyces thailandicus</name>
    <dbReference type="NCBI Taxonomy" id="706561"/>
    <lineage>
        <taxon>Eukaryota</taxon>
        <taxon>Fungi</taxon>
        <taxon>Dikarya</taxon>
        <taxon>Ascomycota</taxon>
        <taxon>Pezizomycotina</taxon>
        <taxon>Dothideomycetes</taxon>
        <taxon>Dothideomycetidae</taxon>
        <taxon>Mycosphaerellales</taxon>
        <taxon>Teratosphaeriaceae</taxon>
        <taxon>Salinomyces</taxon>
    </lineage>
</organism>
<protein>
    <submittedName>
        <fullName evidence="1">Uncharacterized protein</fullName>
    </submittedName>
</protein>
<dbReference type="AlphaFoldDB" id="A0A4U0TPI5"/>
<evidence type="ECO:0000313" key="2">
    <source>
        <dbReference type="Proteomes" id="UP000308549"/>
    </source>
</evidence>
<reference evidence="1 2" key="1">
    <citation type="submission" date="2017-03" db="EMBL/GenBank/DDBJ databases">
        <title>Genomes of endolithic fungi from Antarctica.</title>
        <authorList>
            <person name="Coleine C."/>
            <person name="Masonjones S."/>
            <person name="Stajich J.E."/>
        </authorList>
    </citation>
    <scope>NUCLEOTIDE SEQUENCE [LARGE SCALE GENOMIC DNA]</scope>
    <source>
        <strain evidence="1 2">CCFEE 6315</strain>
    </source>
</reference>
<sequence length="68" mass="7804">MNGWKDGSNRVHLVRLTQQKPYMHRKGEVAYSGELLQRLHSSEDPETHRGVLPCSGVLMYFSETEKTS</sequence>
<keyword evidence="2" id="KW-1185">Reference proteome</keyword>
<proteinExistence type="predicted"/>
<name>A0A4U0TPI5_9PEZI</name>
<accession>A0A4U0TPI5</accession>
<evidence type="ECO:0000313" key="1">
    <source>
        <dbReference type="EMBL" id="TKA23968.1"/>
    </source>
</evidence>
<dbReference type="Proteomes" id="UP000308549">
    <property type="component" value="Unassembled WGS sequence"/>
</dbReference>
<dbReference type="EMBL" id="NAJL01000049">
    <property type="protein sequence ID" value="TKA23968.1"/>
    <property type="molecule type" value="Genomic_DNA"/>
</dbReference>
<gene>
    <name evidence="1" type="ORF">B0A50_06474</name>
</gene>
<comment type="caution">
    <text evidence="1">The sequence shown here is derived from an EMBL/GenBank/DDBJ whole genome shotgun (WGS) entry which is preliminary data.</text>
</comment>